<name>K6ZI04_9ALTE</name>
<evidence type="ECO:0000313" key="2">
    <source>
        <dbReference type="Proteomes" id="UP000006251"/>
    </source>
</evidence>
<organism evidence="1 2">
    <name type="scientific">Brumicola pallidula DSM 14239 = ACAM 615</name>
    <dbReference type="NCBI Taxonomy" id="1121922"/>
    <lineage>
        <taxon>Bacteria</taxon>
        <taxon>Pseudomonadati</taxon>
        <taxon>Pseudomonadota</taxon>
        <taxon>Gammaproteobacteria</taxon>
        <taxon>Alteromonadales</taxon>
        <taxon>Alteromonadaceae</taxon>
        <taxon>Brumicola</taxon>
    </lineage>
</organism>
<sequence length="92" mass="10432">MQQKKYFLGVAVLTILVGTGCSNKAAYELMMTNKKQACGRMAEGQAREDCLRGYEKTFKEYEYQRNRVVGDKKIAEPTLQLPTEKDQDSSSN</sequence>
<dbReference type="AlphaFoldDB" id="K6ZI04"/>
<evidence type="ECO:0008006" key="3">
    <source>
        <dbReference type="Google" id="ProtNLM"/>
    </source>
</evidence>
<proteinExistence type="predicted"/>
<comment type="caution">
    <text evidence="1">The sequence shown here is derived from an EMBL/GenBank/DDBJ whole genome shotgun (WGS) entry which is preliminary data.</text>
</comment>
<dbReference type="EMBL" id="BAEQ01000024">
    <property type="protein sequence ID" value="GAC28523.1"/>
    <property type="molecule type" value="Genomic_DNA"/>
</dbReference>
<dbReference type="RefSeq" id="WP_006010753.1">
    <property type="nucleotide sequence ID" value="NZ_AUAV01000015.1"/>
</dbReference>
<accession>K6ZI04</accession>
<dbReference type="PROSITE" id="PS51257">
    <property type="entry name" value="PROKAR_LIPOPROTEIN"/>
    <property type="match status" value="1"/>
</dbReference>
<reference evidence="2" key="1">
    <citation type="journal article" date="2014" name="Environ. Microbiol.">
        <title>Comparative genomics of the marine bacterial genus Glaciecola reveals the high degree of genomic diversity and genomic characteristic for cold adaptation.</title>
        <authorList>
            <person name="Qin Q.L."/>
            <person name="Xie B.B."/>
            <person name="Yu Y."/>
            <person name="Shu Y.L."/>
            <person name="Rong J.C."/>
            <person name="Zhang Y.J."/>
            <person name="Zhao D.L."/>
            <person name="Chen X.L."/>
            <person name="Zhang X.Y."/>
            <person name="Chen B."/>
            <person name="Zhou B.C."/>
            <person name="Zhang Y.Z."/>
        </authorList>
    </citation>
    <scope>NUCLEOTIDE SEQUENCE [LARGE SCALE GENOMIC DNA]</scope>
    <source>
        <strain evidence="2">ACAM 615</strain>
    </source>
</reference>
<dbReference type="Proteomes" id="UP000006251">
    <property type="component" value="Unassembled WGS sequence"/>
</dbReference>
<keyword evidence="2" id="KW-1185">Reference proteome</keyword>
<gene>
    <name evidence="1" type="ORF">GPAL_1659</name>
</gene>
<evidence type="ECO:0000313" key="1">
    <source>
        <dbReference type="EMBL" id="GAC28523.1"/>
    </source>
</evidence>
<protein>
    <recommendedName>
        <fullName evidence="3">Lipoprotein</fullName>
    </recommendedName>
</protein>